<dbReference type="RefSeq" id="WP_167076689.1">
    <property type="nucleotide sequence ID" value="NZ_VVIW01000005.1"/>
</dbReference>
<evidence type="ECO:0000313" key="4">
    <source>
        <dbReference type="Proteomes" id="UP000819052"/>
    </source>
</evidence>
<sequence>MEVIVGSKYLTVEVICAPDVTGRDHLVVIAKSTWQIPGSGQRPRPLPPQPVEHTDVFVGPPGESAMLYGSDIARFKPRCDVLFNASAHSPDGSPVKELGVVWQVGALRKGIKVHGPRHWRKRLGMVSLSNAAPFTQMPLHFGMAFGGTRTYKKGWGEKAQHVPEPHPNNPDGIGWFGSRTDEDIDGQPAPSLEALDEPVSKPGGKQAPVAFSAIARHWPPRPSFAGTYDDEWLENVFPFMPDDFDEQFHQCAPTDQQMPYPVGQEPVILRNMMAGRPDVRFKLPRLDNVKIRVLRHDYSSDEPVAVVDTLYFEPDQERFTVVWRATLPIRKRMQEFKTIAVGPVNTEWWHRKAGGGEGCGNCGGANTAPTLEQDNHQGAEA</sequence>
<dbReference type="Pfam" id="PF09937">
    <property type="entry name" value="DUF2169"/>
    <property type="match status" value="1"/>
</dbReference>
<evidence type="ECO:0000259" key="2">
    <source>
        <dbReference type="Pfam" id="PF09937"/>
    </source>
</evidence>
<name>A0ABX0MFJ5_9BURK</name>
<gene>
    <name evidence="3" type="ORF">F1609_12115</name>
</gene>
<comment type="caution">
    <text evidence="3">The sequence shown here is derived from an EMBL/GenBank/DDBJ whole genome shotgun (WGS) entry which is preliminary data.</text>
</comment>
<accession>A0ABX0MFJ5</accession>
<proteinExistence type="predicted"/>
<feature type="region of interest" description="Disordered" evidence="1">
    <location>
        <begin position="158"/>
        <end position="204"/>
    </location>
</feature>
<dbReference type="EMBL" id="VVIW01000005">
    <property type="protein sequence ID" value="NHZ40896.1"/>
    <property type="molecule type" value="Genomic_DNA"/>
</dbReference>
<feature type="domain" description="DUF2169" evidence="2">
    <location>
        <begin position="22"/>
        <end position="324"/>
    </location>
</feature>
<dbReference type="InterPro" id="IPR018683">
    <property type="entry name" value="DUF2169"/>
</dbReference>
<evidence type="ECO:0000256" key="1">
    <source>
        <dbReference type="SAM" id="MobiDB-lite"/>
    </source>
</evidence>
<evidence type="ECO:0000313" key="3">
    <source>
        <dbReference type="EMBL" id="NHZ40896.1"/>
    </source>
</evidence>
<dbReference type="Proteomes" id="UP000819052">
    <property type="component" value="Unassembled WGS sequence"/>
</dbReference>
<organism evidence="3 4">
    <name type="scientific">Massilia aquatica</name>
    <dbReference type="NCBI Taxonomy" id="2609000"/>
    <lineage>
        <taxon>Bacteria</taxon>
        <taxon>Pseudomonadati</taxon>
        <taxon>Pseudomonadota</taxon>
        <taxon>Betaproteobacteria</taxon>
        <taxon>Burkholderiales</taxon>
        <taxon>Oxalobacteraceae</taxon>
        <taxon>Telluria group</taxon>
        <taxon>Massilia</taxon>
    </lineage>
</organism>
<reference evidence="3 4" key="1">
    <citation type="submission" date="2019-09" db="EMBL/GenBank/DDBJ databases">
        <title>Taxonomy of Antarctic Massilia spp.: description of Massilia rubra sp. nov., Massilia aquatica sp. nov., Massilia mucilaginosa sp. nov., Massilia frigida sp. nov. isolated from streams, lakes and regoliths.</title>
        <authorList>
            <person name="Holochova P."/>
            <person name="Sedlacek I."/>
            <person name="Kralova S."/>
            <person name="Maslanova I."/>
            <person name="Busse H.-J."/>
            <person name="Stankova E."/>
            <person name="Vrbovska V."/>
            <person name="Kovarovic V."/>
            <person name="Bartak M."/>
            <person name="Svec P."/>
            <person name="Pantucek R."/>
        </authorList>
    </citation>
    <scope>NUCLEOTIDE SEQUENCE [LARGE SCALE GENOMIC DNA]</scope>
    <source>
        <strain evidence="3 4">CCM 8693</strain>
    </source>
</reference>
<keyword evidence="4" id="KW-1185">Reference proteome</keyword>
<protein>
    <submittedName>
        <fullName evidence="3">DUF2169 domain-containing protein</fullName>
    </submittedName>
</protein>